<comment type="caution">
    <text evidence="3">The sequence shown here is derived from an EMBL/GenBank/DDBJ whole genome shotgun (WGS) entry which is preliminary data.</text>
</comment>
<proteinExistence type="predicted"/>
<feature type="domain" description="Recombinase" evidence="2">
    <location>
        <begin position="170"/>
        <end position="273"/>
    </location>
</feature>
<dbReference type="InterPro" id="IPR011109">
    <property type="entry name" value="DNA_bind_recombinase_dom"/>
</dbReference>
<dbReference type="OrthoDB" id="4500247at2"/>
<evidence type="ECO:0000259" key="2">
    <source>
        <dbReference type="PROSITE" id="PS51737"/>
    </source>
</evidence>
<feature type="domain" description="Resolvase/invertase-type recombinase catalytic" evidence="1">
    <location>
        <begin position="15"/>
        <end position="162"/>
    </location>
</feature>
<dbReference type="GO" id="GO:0000150">
    <property type="term" value="F:DNA strand exchange activity"/>
    <property type="evidence" value="ECO:0007669"/>
    <property type="project" value="InterPro"/>
</dbReference>
<dbReference type="CDD" id="cd00338">
    <property type="entry name" value="Ser_Recombinase"/>
    <property type="match status" value="1"/>
</dbReference>
<dbReference type="Gene3D" id="3.90.1750.20">
    <property type="entry name" value="Putative Large Serine Recombinase, Chain B, Domain 2"/>
    <property type="match status" value="1"/>
</dbReference>
<organism evidence="3 4">
    <name type="scientific">Janibacter hoylei PVAS-1</name>
    <dbReference type="NCBI Taxonomy" id="1210046"/>
    <lineage>
        <taxon>Bacteria</taxon>
        <taxon>Bacillati</taxon>
        <taxon>Actinomycetota</taxon>
        <taxon>Actinomycetes</taxon>
        <taxon>Micrococcales</taxon>
        <taxon>Intrasporangiaceae</taxon>
        <taxon>Janibacter</taxon>
    </lineage>
</organism>
<sequence>MSEGCEMIEHMYERVAGVYVRISSDPTGQRLGVTRQRDACTQRAAQHGWRVHRVYEDNDVSAYSGKPRPQYEQMLTDLEHGIIDAVVVWDLDRLTRRPIEIEHFIDLADRKSIALASVGGDVDLATDNGRMFARIKGAVARAEVERKSARQRAANEQRRAAGIQHVGRRAFGYTSDGTAIIEDEAAWIRKGVAALLAGHTVGAFVRDLNAAGVTTTAGNAWKPTEARRMLSSPRYAALLVHDGTVIGDGAWPAIITVDDHRAVVAALADPARHGARPKETSALLVGVATCGLCADPTRVYSTRSKGRARYYYCSTKRHLSRAADPIEEYVSDALLERLSRAPVEDLLDPADPALVASLRADETTIRARLDGIADAYAAGDVDELQLRRVSTRLRGDLEQVTAELTSLSRRPAVAALLEHDDLETGWRETPVDGQRAILASLATVRLHSPGRGARRLDPGTVQIDWV</sequence>
<dbReference type="Proteomes" id="UP000288711">
    <property type="component" value="Unassembled WGS sequence"/>
</dbReference>
<evidence type="ECO:0000313" key="4">
    <source>
        <dbReference type="Proteomes" id="UP000288711"/>
    </source>
</evidence>
<dbReference type="PROSITE" id="PS51737">
    <property type="entry name" value="RECOMBINASE_DNA_BIND"/>
    <property type="match status" value="1"/>
</dbReference>
<protein>
    <submittedName>
        <fullName evidence="3">Recombinase family protein</fullName>
    </submittedName>
</protein>
<gene>
    <name evidence="3" type="ORF">CWN80_01915</name>
</gene>
<dbReference type="SMART" id="SM00857">
    <property type="entry name" value="Resolvase"/>
    <property type="match status" value="1"/>
</dbReference>
<dbReference type="EMBL" id="PIPF01000001">
    <property type="protein sequence ID" value="RWU85744.1"/>
    <property type="molecule type" value="Genomic_DNA"/>
</dbReference>
<dbReference type="PROSITE" id="PS51736">
    <property type="entry name" value="RECOMBINASES_3"/>
    <property type="match status" value="1"/>
</dbReference>
<dbReference type="PANTHER" id="PTHR30461">
    <property type="entry name" value="DNA-INVERTASE FROM LAMBDOID PROPHAGE"/>
    <property type="match status" value="1"/>
</dbReference>
<name>A0A444BBF2_9MICO</name>
<dbReference type="GO" id="GO:0003677">
    <property type="term" value="F:DNA binding"/>
    <property type="evidence" value="ECO:0007669"/>
    <property type="project" value="InterPro"/>
</dbReference>
<keyword evidence="4" id="KW-1185">Reference proteome</keyword>
<dbReference type="PANTHER" id="PTHR30461:SF23">
    <property type="entry name" value="DNA RECOMBINASE-RELATED"/>
    <property type="match status" value="1"/>
</dbReference>
<dbReference type="SUPFAM" id="SSF53041">
    <property type="entry name" value="Resolvase-like"/>
    <property type="match status" value="1"/>
</dbReference>
<dbReference type="Pfam" id="PF00239">
    <property type="entry name" value="Resolvase"/>
    <property type="match status" value="1"/>
</dbReference>
<dbReference type="InterPro" id="IPR036162">
    <property type="entry name" value="Resolvase-like_N_sf"/>
</dbReference>
<dbReference type="Gene3D" id="3.40.50.1390">
    <property type="entry name" value="Resolvase, N-terminal catalytic domain"/>
    <property type="match status" value="1"/>
</dbReference>
<dbReference type="InterPro" id="IPR006119">
    <property type="entry name" value="Resolv_N"/>
</dbReference>
<dbReference type="AlphaFoldDB" id="A0A444BBF2"/>
<dbReference type="InterPro" id="IPR038109">
    <property type="entry name" value="DNA_bind_recomb_sf"/>
</dbReference>
<evidence type="ECO:0000313" key="3">
    <source>
        <dbReference type="EMBL" id="RWU85744.1"/>
    </source>
</evidence>
<dbReference type="Pfam" id="PF07508">
    <property type="entry name" value="Recombinase"/>
    <property type="match status" value="1"/>
</dbReference>
<reference evidence="3 4" key="1">
    <citation type="journal article" date="2009" name="Int. J. Syst. Evol. Microbiol.">
        <title>Janibacter hoylei sp. nov., Bacillus isronensis sp. nov. and Bacillus aryabhattai sp. nov., isolated from cryotubes used for collecting air from the upper atmosphere.</title>
        <authorList>
            <person name="Shivaji S."/>
            <person name="Chaturvedi P."/>
            <person name="Begum Z."/>
            <person name="Pindi P.K."/>
            <person name="Manorama R."/>
            <person name="Padmanaban D.A."/>
            <person name="Shouche Y.S."/>
            <person name="Pawar S."/>
            <person name="Vaishampayan P."/>
            <person name="Dutt C.B."/>
            <person name="Datta G.N."/>
            <person name="Manchanda R.K."/>
            <person name="Rao U.R."/>
            <person name="Bhargava P.M."/>
            <person name="Narlikar J.V."/>
        </authorList>
    </citation>
    <scope>NUCLEOTIDE SEQUENCE [LARGE SCALE GENOMIC DNA]</scope>
    <source>
        <strain evidence="3 4">PVAS-1</strain>
    </source>
</reference>
<accession>A0A444BBF2</accession>
<evidence type="ECO:0000259" key="1">
    <source>
        <dbReference type="PROSITE" id="PS51736"/>
    </source>
</evidence>
<dbReference type="InterPro" id="IPR050639">
    <property type="entry name" value="SSR_resolvase"/>
</dbReference>